<dbReference type="SMART" id="SM00862">
    <property type="entry name" value="Trans_reg_C"/>
    <property type="match status" value="1"/>
</dbReference>
<proteinExistence type="inferred from homology"/>
<keyword evidence="3" id="KW-0805">Transcription regulation</keyword>
<dbReference type="InterPro" id="IPR016032">
    <property type="entry name" value="Sig_transdc_resp-reg_C-effctor"/>
</dbReference>
<dbReference type="CDD" id="cd15831">
    <property type="entry name" value="BTAD"/>
    <property type="match status" value="1"/>
</dbReference>
<evidence type="ECO:0000256" key="1">
    <source>
        <dbReference type="ARBA" id="ARBA00005820"/>
    </source>
</evidence>
<dbReference type="Proteomes" id="UP000660554">
    <property type="component" value="Unassembled WGS sequence"/>
</dbReference>
<organism evidence="8 9">
    <name type="scientific">Streptomyces virginiae</name>
    <name type="common">Streptomyces cinnamonensis</name>
    <dbReference type="NCBI Taxonomy" id="1961"/>
    <lineage>
        <taxon>Bacteria</taxon>
        <taxon>Bacillati</taxon>
        <taxon>Actinomycetota</taxon>
        <taxon>Actinomycetes</taxon>
        <taxon>Kitasatosporales</taxon>
        <taxon>Streptomycetaceae</taxon>
        <taxon>Streptomyces</taxon>
    </lineage>
</organism>
<dbReference type="Pfam" id="PF03704">
    <property type="entry name" value="BTAD"/>
    <property type="match status" value="1"/>
</dbReference>
<evidence type="ECO:0000256" key="6">
    <source>
        <dbReference type="PROSITE-ProRule" id="PRU01091"/>
    </source>
</evidence>
<dbReference type="InterPro" id="IPR011990">
    <property type="entry name" value="TPR-like_helical_dom_sf"/>
</dbReference>
<dbReference type="InterPro" id="IPR051677">
    <property type="entry name" value="AfsR-DnrI-RedD_regulator"/>
</dbReference>
<dbReference type="Gene3D" id="1.10.10.10">
    <property type="entry name" value="Winged helix-like DNA-binding domain superfamily/Winged helix DNA-binding domain"/>
    <property type="match status" value="1"/>
</dbReference>
<dbReference type="SMART" id="SM01043">
    <property type="entry name" value="BTAD"/>
    <property type="match status" value="1"/>
</dbReference>
<feature type="DNA-binding region" description="OmpR/PhoB-type" evidence="6">
    <location>
        <begin position="1"/>
        <end position="92"/>
    </location>
</feature>
<keyword evidence="5" id="KW-0804">Transcription</keyword>
<evidence type="ECO:0000256" key="2">
    <source>
        <dbReference type="ARBA" id="ARBA00023012"/>
    </source>
</evidence>
<dbReference type="PANTHER" id="PTHR35807:SF1">
    <property type="entry name" value="TRANSCRIPTIONAL REGULATOR REDD"/>
    <property type="match status" value="1"/>
</dbReference>
<protein>
    <recommendedName>
        <fullName evidence="7">OmpR/PhoB-type domain-containing protein</fullName>
    </recommendedName>
</protein>
<keyword evidence="4 6" id="KW-0238">DNA-binding</keyword>
<sequence length="256" mass="28652">MSVEFNGQSIVPTAGKPRQLLALLALRCGRVVQVPTLMEEVWGEDIPRSGMTTLQTYVLHLRRLIVEALPEGSERTPKDLLATRFNGYQLSVKPKSFDLIEFESLAGSGDNALERGDAEAASKYLHQALELWRGPALMDVPVGRVLSMELMGLNEVRMRVLEQRILADLWLGKSASLVPELRKLVEQHPLHEKLAACLMIAHQRSGSGWRALEVFRDLRKALINELGVEPSSRLQSLHQELLSNATDLSLREYVLT</sequence>
<evidence type="ECO:0000313" key="8">
    <source>
        <dbReference type="EMBL" id="GHI11668.1"/>
    </source>
</evidence>
<gene>
    <name evidence="8" type="ORF">Scinn_11310</name>
</gene>
<evidence type="ECO:0000256" key="3">
    <source>
        <dbReference type="ARBA" id="ARBA00023015"/>
    </source>
</evidence>
<comment type="caution">
    <text evidence="8">The sequence shown here is derived from an EMBL/GenBank/DDBJ whole genome shotgun (WGS) entry which is preliminary data.</text>
</comment>
<keyword evidence="2" id="KW-0902">Two-component regulatory system</keyword>
<dbReference type="Pfam" id="PF00486">
    <property type="entry name" value="Trans_reg_C"/>
    <property type="match status" value="1"/>
</dbReference>
<accession>A0ABQ3NFV2</accession>
<evidence type="ECO:0000259" key="7">
    <source>
        <dbReference type="PROSITE" id="PS51755"/>
    </source>
</evidence>
<comment type="similarity">
    <text evidence="1">Belongs to the AfsR/DnrI/RedD regulatory family.</text>
</comment>
<dbReference type="InterPro" id="IPR005158">
    <property type="entry name" value="BTAD"/>
</dbReference>
<dbReference type="PROSITE" id="PS51755">
    <property type="entry name" value="OMPR_PHOB"/>
    <property type="match status" value="1"/>
</dbReference>
<dbReference type="SUPFAM" id="SSF46894">
    <property type="entry name" value="C-terminal effector domain of the bipartite response regulators"/>
    <property type="match status" value="1"/>
</dbReference>
<keyword evidence="9" id="KW-1185">Reference proteome</keyword>
<evidence type="ECO:0000313" key="9">
    <source>
        <dbReference type="Proteomes" id="UP000660554"/>
    </source>
</evidence>
<dbReference type="PANTHER" id="PTHR35807">
    <property type="entry name" value="TRANSCRIPTIONAL REGULATOR REDD-RELATED"/>
    <property type="match status" value="1"/>
</dbReference>
<dbReference type="GeneID" id="86957384"/>
<evidence type="ECO:0000256" key="5">
    <source>
        <dbReference type="ARBA" id="ARBA00023163"/>
    </source>
</evidence>
<name>A0ABQ3NFV2_STRVG</name>
<evidence type="ECO:0000256" key="4">
    <source>
        <dbReference type="ARBA" id="ARBA00023125"/>
    </source>
</evidence>
<dbReference type="SUPFAM" id="SSF48452">
    <property type="entry name" value="TPR-like"/>
    <property type="match status" value="1"/>
</dbReference>
<dbReference type="EMBL" id="BNDV01000002">
    <property type="protein sequence ID" value="GHI11668.1"/>
    <property type="molecule type" value="Genomic_DNA"/>
</dbReference>
<dbReference type="Gene3D" id="1.25.40.10">
    <property type="entry name" value="Tetratricopeptide repeat domain"/>
    <property type="match status" value="1"/>
</dbReference>
<feature type="domain" description="OmpR/PhoB-type" evidence="7">
    <location>
        <begin position="1"/>
        <end position="92"/>
    </location>
</feature>
<dbReference type="RefSeq" id="WP_234308749.1">
    <property type="nucleotide sequence ID" value="NZ_BMRU01000013.1"/>
</dbReference>
<reference evidence="9" key="1">
    <citation type="submission" date="2020-09" db="EMBL/GenBank/DDBJ databases">
        <title>Whole genome shotgun sequence of Streptomyces cinnamonensis NBRC 15873.</title>
        <authorList>
            <person name="Komaki H."/>
            <person name="Tamura T."/>
        </authorList>
    </citation>
    <scope>NUCLEOTIDE SEQUENCE [LARGE SCALE GENOMIC DNA]</scope>
    <source>
        <strain evidence="9">NBRC 15873</strain>
    </source>
</reference>
<dbReference type="InterPro" id="IPR036388">
    <property type="entry name" value="WH-like_DNA-bd_sf"/>
</dbReference>
<dbReference type="InterPro" id="IPR001867">
    <property type="entry name" value="OmpR/PhoB-type_DNA-bd"/>
</dbReference>